<sequence>MNPQDFCIVLTTTQRAENAQELIQSLLDKKLAACIQTMPIESHYVWQGEICHDNEILMVIKTQRECYVDVEQAITAQHDYDVPQIIQVPFTEGFHPYLAWIKQNTQAH</sequence>
<name>A0A7X4LNB4_9VIBR</name>
<dbReference type="GO" id="GO:0005507">
    <property type="term" value="F:copper ion binding"/>
    <property type="evidence" value="ECO:0007669"/>
    <property type="project" value="TreeGrafter"/>
</dbReference>
<dbReference type="Pfam" id="PF03091">
    <property type="entry name" value="CutA1"/>
    <property type="match status" value="1"/>
</dbReference>
<protein>
    <submittedName>
        <fullName evidence="2">Divalent cation tolerance protein CutA</fullName>
    </submittedName>
</protein>
<dbReference type="Gene3D" id="3.30.70.120">
    <property type="match status" value="1"/>
</dbReference>
<gene>
    <name evidence="2" type="ORF">F9817_18435</name>
</gene>
<proteinExistence type="inferred from homology"/>
<dbReference type="GO" id="GO:0010038">
    <property type="term" value="P:response to metal ion"/>
    <property type="evidence" value="ECO:0007669"/>
    <property type="project" value="InterPro"/>
</dbReference>
<reference evidence="2 3" key="1">
    <citation type="submission" date="2019-10" db="EMBL/GenBank/DDBJ databases">
        <title>Vibrio sp. nov. isolated from a shrimp pond.</title>
        <authorList>
            <person name="Gomez-Gil B."/>
            <person name="Enciso-Ibarra J."/>
            <person name="Enciso-Ibarra K."/>
            <person name="Bolan-Mejia C."/>
        </authorList>
    </citation>
    <scope>NUCLEOTIDE SEQUENCE [LARGE SCALE GENOMIC DNA]</scope>
    <source>
        <strain evidence="2 3">CAIM 722</strain>
    </source>
</reference>
<evidence type="ECO:0000313" key="2">
    <source>
        <dbReference type="EMBL" id="MZI95160.1"/>
    </source>
</evidence>
<dbReference type="PANTHER" id="PTHR23419">
    <property type="entry name" value="DIVALENT CATION TOLERANCE CUTA-RELATED"/>
    <property type="match status" value="1"/>
</dbReference>
<dbReference type="AlphaFoldDB" id="A0A7X4LNB4"/>
<dbReference type="InterPro" id="IPR004323">
    <property type="entry name" value="Ion_tolerance_CutA"/>
</dbReference>
<evidence type="ECO:0000256" key="1">
    <source>
        <dbReference type="ARBA" id="ARBA00010169"/>
    </source>
</evidence>
<comment type="caution">
    <text evidence="2">The sequence shown here is derived from an EMBL/GenBank/DDBJ whole genome shotgun (WGS) entry which is preliminary data.</text>
</comment>
<accession>A0A7X4LNB4</accession>
<dbReference type="InterPro" id="IPR011322">
    <property type="entry name" value="N-reg_PII-like_a/b"/>
</dbReference>
<dbReference type="RefSeq" id="WP_161157640.1">
    <property type="nucleotide sequence ID" value="NZ_WEKT01000046.1"/>
</dbReference>
<keyword evidence="3" id="KW-1185">Reference proteome</keyword>
<dbReference type="InterPro" id="IPR015867">
    <property type="entry name" value="N-reg_PII/ATP_PRibTrfase_C"/>
</dbReference>
<dbReference type="Proteomes" id="UP000462621">
    <property type="component" value="Unassembled WGS sequence"/>
</dbReference>
<dbReference type="PANTHER" id="PTHR23419:SF8">
    <property type="entry name" value="FI09726P"/>
    <property type="match status" value="1"/>
</dbReference>
<organism evidence="2 3">
    <name type="scientific">Vibrio eleionomae</name>
    <dbReference type="NCBI Taxonomy" id="2653505"/>
    <lineage>
        <taxon>Bacteria</taxon>
        <taxon>Pseudomonadati</taxon>
        <taxon>Pseudomonadota</taxon>
        <taxon>Gammaproteobacteria</taxon>
        <taxon>Vibrionales</taxon>
        <taxon>Vibrionaceae</taxon>
        <taxon>Vibrio</taxon>
    </lineage>
</organism>
<comment type="similarity">
    <text evidence="1">Belongs to the CutA family.</text>
</comment>
<dbReference type="EMBL" id="WEKT01000046">
    <property type="protein sequence ID" value="MZI95160.1"/>
    <property type="molecule type" value="Genomic_DNA"/>
</dbReference>
<dbReference type="SUPFAM" id="SSF54913">
    <property type="entry name" value="GlnB-like"/>
    <property type="match status" value="1"/>
</dbReference>
<evidence type="ECO:0000313" key="3">
    <source>
        <dbReference type="Proteomes" id="UP000462621"/>
    </source>
</evidence>